<evidence type="ECO:0000313" key="2">
    <source>
        <dbReference type="EMBL" id="KAB8211870.1"/>
    </source>
</evidence>
<name>A0A5N6E5Z1_ASPPA</name>
<dbReference type="EMBL" id="ML734937">
    <property type="protein sequence ID" value="KAB8211870.1"/>
    <property type="molecule type" value="Genomic_DNA"/>
</dbReference>
<feature type="region of interest" description="Disordered" evidence="1">
    <location>
        <begin position="1"/>
        <end position="24"/>
    </location>
</feature>
<sequence length="105" mass="11747">MAPIFTPPGWSRNEHDLDTEGYWSETGDGQMMAQEYGLGKAVPIMCRTGGDVLMLIEANATLYLWNPIDQCLWKITQKGGREDIVRMIGEPDGIFNLETELATPE</sequence>
<evidence type="ECO:0000313" key="3">
    <source>
        <dbReference type="Proteomes" id="UP000326532"/>
    </source>
</evidence>
<dbReference type="AlphaFoldDB" id="A0A5N6E5Z1"/>
<organism evidence="2 3">
    <name type="scientific">Aspergillus parasiticus</name>
    <dbReference type="NCBI Taxonomy" id="5067"/>
    <lineage>
        <taxon>Eukaryota</taxon>
        <taxon>Fungi</taxon>
        <taxon>Dikarya</taxon>
        <taxon>Ascomycota</taxon>
        <taxon>Pezizomycotina</taxon>
        <taxon>Eurotiomycetes</taxon>
        <taxon>Eurotiomycetidae</taxon>
        <taxon>Eurotiales</taxon>
        <taxon>Aspergillaceae</taxon>
        <taxon>Aspergillus</taxon>
        <taxon>Aspergillus subgen. Circumdati</taxon>
    </lineage>
</organism>
<accession>A0A5N6E5Z1</accession>
<reference evidence="2 3" key="1">
    <citation type="submission" date="2019-04" db="EMBL/GenBank/DDBJ databases">
        <title>Fungal friends and foes A comparative genomics study of 23 Aspergillus species from section Flavi.</title>
        <authorList>
            <consortium name="DOE Joint Genome Institute"/>
            <person name="Kjaerbolling I."/>
            <person name="Vesth T.C."/>
            <person name="Frisvad J.C."/>
            <person name="Nybo J.L."/>
            <person name="Theobald S."/>
            <person name="Kildgaard S."/>
            <person name="Petersen T.I."/>
            <person name="Kuo A."/>
            <person name="Sato A."/>
            <person name="Lyhne E.K."/>
            <person name="Kogle M.E."/>
            <person name="Wiebenga A."/>
            <person name="Kun R.S."/>
            <person name="Lubbers R.J."/>
            <person name="Makela M.R."/>
            <person name="Barry K."/>
            <person name="Chovatia M."/>
            <person name="Clum A."/>
            <person name="Daum C."/>
            <person name="Haridas S."/>
            <person name="He G."/>
            <person name="LaButti K."/>
            <person name="Lipzen A."/>
            <person name="Mondo S."/>
            <person name="Pangilinan J."/>
            <person name="Riley R."/>
            <person name="Salamov A."/>
            <person name="Simmons B.A."/>
            <person name="Magnuson J.K."/>
            <person name="Henrissat B."/>
            <person name="Mortensen U.H."/>
            <person name="Larsen T.O."/>
            <person name="De vries R.P."/>
            <person name="Grigoriev I.V."/>
            <person name="Machida M."/>
            <person name="Baker S.E."/>
            <person name="Andersen M.R."/>
        </authorList>
    </citation>
    <scope>NUCLEOTIDE SEQUENCE [LARGE SCALE GENOMIC DNA]</scope>
    <source>
        <strain evidence="2 3">CBS 117618</strain>
    </source>
</reference>
<proteinExistence type="predicted"/>
<dbReference type="Proteomes" id="UP000326532">
    <property type="component" value="Unassembled WGS sequence"/>
</dbReference>
<evidence type="ECO:0000256" key="1">
    <source>
        <dbReference type="SAM" id="MobiDB-lite"/>
    </source>
</evidence>
<protein>
    <submittedName>
        <fullName evidence="2">Uncharacterized protein</fullName>
    </submittedName>
</protein>
<keyword evidence="3" id="KW-1185">Reference proteome</keyword>
<dbReference type="VEuPathDB" id="FungiDB:BDV34DRAFT_219085"/>
<gene>
    <name evidence="2" type="ORF">BDV34DRAFT_219085</name>
</gene>